<feature type="compositionally biased region" description="Basic residues" evidence="1">
    <location>
        <begin position="12"/>
        <end position="26"/>
    </location>
</feature>
<dbReference type="EMBL" id="JBGEWD010000025">
    <property type="protein sequence ID" value="MEY8001791.1"/>
    <property type="molecule type" value="Genomic_DNA"/>
</dbReference>
<organism evidence="2 3">
    <name type="scientific">Clostridium moutaii</name>
    <dbReference type="NCBI Taxonomy" id="3240932"/>
    <lineage>
        <taxon>Bacteria</taxon>
        <taxon>Bacillati</taxon>
        <taxon>Bacillota</taxon>
        <taxon>Clostridia</taxon>
        <taxon>Eubacteriales</taxon>
        <taxon>Clostridiaceae</taxon>
        <taxon>Clostridium</taxon>
    </lineage>
</organism>
<dbReference type="NCBIfam" id="NF040601">
    <property type="entry name" value="TerS_not_xtmA"/>
    <property type="match status" value="1"/>
</dbReference>
<proteinExistence type="predicted"/>
<protein>
    <submittedName>
        <fullName evidence="2">Phage terminase small subunit</fullName>
    </submittedName>
</protein>
<feature type="region of interest" description="Disordered" evidence="1">
    <location>
        <begin position="1"/>
        <end position="44"/>
    </location>
</feature>
<gene>
    <name evidence="2" type="primary">terS</name>
    <name evidence="2" type="ORF">AB8U03_16635</name>
</gene>
<dbReference type="RefSeq" id="WP_369705685.1">
    <property type="nucleotide sequence ID" value="NZ_JBGEWD010000025.1"/>
</dbReference>
<reference evidence="2 3" key="1">
    <citation type="submission" date="2024-08" db="EMBL/GenBank/DDBJ databases">
        <title>Clostridium lapicellarii sp. nov., and Clostridium renhuaiense sp. nov., two species isolated from the mud in a fermentation cellar used for producing sauce-flavour Chinese liquors.</title>
        <authorList>
            <person name="Yang F."/>
            <person name="Wang H."/>
            <person name="Chen L.Q."/>
            <person name="Zhou N."/>
            <person name="Lu J.J."/>
            <person name="Pu X.X."/>
            <person name="Wan B."/>
            <person name="Wang L."/>
            <person name="Liu S.J."/>
        </authorList>
    </citation>
    <scope>NUCLEOTIDE SEQUENCE [LARGE SCALE GENOMIC DNA]</scope>
    <source>
        <strain evidence="2 3">MT-5</strain>
    </source>
</reference>
<accession>A0ABV4BSM6</accession>
<comment type="caution">
    <text evidence="2">The sequence shown here is derived from an EMBL/GenBank/DDBJ whole genome shotgun (WGS) entry which is preliminary data.</text>
</comment>
<evidence type="ECO:0000256" key="1">
    <source>
        <dbReference type="SAM" id="MobiDB-lite"/>
    </source>
</evidence>
<keyword evidence="3" id="KW-1185">Reference proteome</keyword>
<evidence type="ECO:0000313" key="2">
    <source>
        <dbReference type="EMBL" id="MEY8001791.1"/>
    </source>
</evidence>
<evidence type="ECO:0000313" key="3">
    <source>
        <dbReference type="Proteomes" id="UP001564657"/>
    </source>
</evidence>
<sequence length="146" mass="16985">MNGTLQKNTERSKRKKGAQPKNKNSKGHVSSVPKGNKNAETHGFFSKIFPPETIEIVEDIMVKDPLDMLWEHIIIQYTAIARSQRIMDVTEKSEMIKELKKSKVKTKDRSTEKTSTNESEEEYEYKFQFAWDRQATFLQARSRGLM</sequence>
<dbReference type="Proteomes" id="UP001564657">
    <property type="component" value="Unassembled WGS sequence"/>
</dbReference>
<name>A0ABV4BSM6_9CLOT</name>